<keyword evidence="3" id="KW-1185">Reference proteome</keyword>
<accession>A0A4V3D8S5</accession>
<keyword evidence="2" id="KW-0863">Zinc-finger</keyword>
<sequence length="174" mass="18705">MRPLTESEIRGSFVNCSKGEARRANLPKGLADLPWDDLDFLGWQDPGAPDRGYIVAERDGGLAGITLRVPPGVRRSLTKTTVCSICLTAHAGTGVSLLTARKVGAAGRQGNTVGAYMCADLACPLYVRGRKKSPLVERYEESLTMDEQVTRALVNLDMFLDKVFDVAGAPPAAR</sequence>
<evidence type="ECO:0000313" key="2">
    <source>
        <dbReference type="EMBL" id="TDQ52891.1"/>
    </source>
</evidence>
<evidence type="ECO:0000259" key="1">
    <source>
        <dbReference type="Pfam" id="PF16571"/>
    </source>
</evidence>
<dbReference type="AlphaFoldDB" id="A0A4V3D8S5"/>
<keyword evidence="2" id="KW-0862">Zinc</keyword>
<comment type="caution">
    <text evidence="2">The sequence shown here is derived from an EMBL/GenBank/DDBJ whole genome shotgun (WGS) entry which is preliminary data.</text>
</comment>
<keyword evidence="2" id="KW-0479">Metal-binding</keyword>
<feature type="domain" description="Elongation factor G-binding protein C-terminal treble-clef zinc-finger" evidence="1">
    <location>
        <begin position="8"/>
        <end position="163"/>
    </location>
</feature>
<reference evidence="2 3" key="1">
    <citation type="submission" date="2019-03" db="EMBL/GenBank/DDBJ databases">
        <title>Genomic Encyclopedia of Type Strains, Phase IV (KMG-IV): sequencing the most valuable type-strain genomes for metagenomic binning, comparative biology and taxonomic classification.</title>
        <authorList>
            <person name="Goeker M."/>
        </authorList>
    </citation>
    <scope>NUCLEOTIDE SEQUENCE [LARGE SCALE GENOMIC DNA]</scope>
    <source>
        <strain evidence="2 3">DSM 46770</strain>
    </source>
</reference>
<proteinExistence type="predicted"/>
<dbReference type="Pfam" id="PF16571">
    <property type="entry name" value="FBP_C"/>
    <property type="match status" value="1"/>
</dbReference>
<evidence type="ECO:0000313" key="3">
    <source>
        <dbReference type="Proteomes" id="UP000295281"/>
    </source>
</evidence>
<organism evidence="2 3">
    <name type="scientific">Actinorugispora endophytica</name>
    <dbReference type="NCBI Taxonomy" id="1605990"/>
    <lineage>
        <taxon>Bacteria</taxon>
        <taxon>Bacillati</taxon>
        <taxon>Actinomycetota</taxon>
        <taxon>Actinomycetes</taxon>
        <taxon>Streptosporangiales</taxon>
        <taxon>Nocardiopsidaceae</taxon>
        <taxon>Actinorugispora</taxon>
    </lineage>
</organism>
<dbReference type="OrthoDB" id="4171838at2"/>
<dbReference type="EMBL" id="SNYN01000005">
    <property type="protein sequence ID" value="TDQ52891.1"/>
    <property type="molecule type" value="Genomic_DNA"/>
</dbReference>
<gene>
    <name evidence="2" type="ORF">EV190_1057</name>
</gene>
<dbReference type="Proteomes" id="UP000295281">
    <property type="component" value="Unassembled WGS sequence"/>
</dbReference>
<dbReference type="RefSeq" id="WP_133741018.1">
    <property type="nucleotide sequence ID" value="NZ_SNYN01000005.1"/>
</dbReference>
<dbReference type="InterPro" id="IPR032330">
    <property type="entry name" value="EF-G-binding_C"/>
</dbReference>
<protein>
    <submittedName>
        <fullName evidence="2">Treble-clef zinc-finger protein</fullName>
    </submittedName>
</protein>
<name>A0A4V3D8S5_9ACTN</name>
<dbReference type="GO" id="GO:0008270">
    <property type="term" value="F:zinc ion binding"/>
    <property type="evidence" value="ECO:0007669"/>
    <property type="project" value="UniProtKB-KW"/>
</dbReference>